<feature type="region of interest" description="Disordered" evidence="4">
    <location>
        <begin position="856"/>
        <end position="887"/>
    </location>
</feature>
<dbReference type="InterPro" id="IPR050889">
    <property type="entry name" value="Dendritic_Spine_Reg/Scaffold"/>
</dbReference>
<dbReference type="Pfam" id="PF12796">
    <property type="entry name" value="Ank_2"/>
    <property type="match status" value="2"/>
</dbReference>
<keyword evidence="1" id="KW-0677">Repeat</keyword>
<evidence type="ECO:0000313" key="5">
    <source>
        <dbReference type="EMBL" id="OMJ21012.1"/>
    </source>
</evidence>
<feature type="region of interest" description="Disordered" evidence="4">
    <location>
        <begin position="43"/>
        <end position="68"/>
    </location>
</feature>
<dbReference type="InterPro" id="IPR036770">
    <property type="entry name" value="Ankyrin_rpt-contain_sf"/>
</dbReference>
<dbReference type="SUPFAM" id="SSF48403">
    <property type="entry name" value="Ankyrin repeat"/>
    <property type="match status" value="1"/>
</dbReference>
<dbReference type="Proteomes" id="UP000187283">
    <property type="component" value="Unassembled WGS sequence"/>
</dbReference>
<feature type="compositionally biased region" description="Basic and acidic residues" evidence="4">
    <location>
        <begin position="1058"/>
        <end position="1067"/>
    </location>
</feature>
<evidence type="ECO:0000256" key="3">
    <source>
        <dbReference type="PROSITE-ProRule" id="PRU00023"/>
    </source>
</evidence>
<feature type="region of interest" description="Disordered" evidence="4">
    <location>
        <begin position="689"/>
        <end position="728"/>
    </location>
</feature>
<dbReference type="InterPro" id="IPR002110">
    <property type="entry name" value="Ankyrin_rpt"/>
</dbReference>
<dbReference type="AlphaFoldDB" id="A0A1R1Y244"/>
<dbReference type="SMART" id="SM00248">
    <property type="entry name" value="ANK"/>
    <property type="match status" value="5"/>
</dbReference>
<proteinExistence type="predicted"/>
<gene>
    <name evidence="5" type="ORF">AYI70_g3733</name>
</gene>
<keyword evidence="6" id="KW-1185">Reference proteome</keyword>
<dbReference type="Gene3D" id="1.25.40.20">
    <property type="entry name" value="Ankyrin repeat-containing domain"/>
    <property type="match status" value="1"/>
</dbReference>
<evidence type="ECO:0000313" key="6">
    <source>
        <dbReference type="Proteomes" id="UP000187283"/>
    </source>
</evidence>
<reference evidence="5 6" key="1">
    <citation type="submission" date="2017-01" db="EMBL/GenBank/DDBJ databases">
        <authorList>
            <person name="Mah S.A."/>
            <person name="Swanson W.J."/>
            <person name="Moy G.W."/>
            <person name="Vacquier V.D."/>
        </authorList>
    </citation>
    <scope>NUCLEOTIDE SEQUENCE [LARGE SCALE GENOMIC DNA]</scope>
    <source>
        <strain evidence="5 6">GSMNP</strain>
    </source>
</reference>
<sequence length="1078" mass="120542">MKTSSIRDYIPLDATLIESKYSPIHFTYNGKFITRNQIDSGAELTSDANNKSETESESGKGSPESEIQKNLPNFDAEDIISKNPDEFIFKVCYNDDIELLKKFIGPGSKNLFSESVVLLKRRNDITPLMFSCNYGSVNVTKWICKQKISDLNAKDFRGDTAMHYASACGNSKCVEILLVYGADSSITNIDGIRPFQMAAFNGHLNVVKTMLVFGEKDLNHKDNTGKSALMLASYKGHNQVVSALLRKRGTKTKSFDNNGWSALTLAISAGQISVVYALLQHDFDRKYFAPGKHLEKAKKIARKLGYKELVEVIVEFEAMYAFQNIKLESVAQDKAEFTNSKPFLALKQNNIDQETEELGVKSHNSIKNESKDIEPLSGLGISFNTVHEAEPNLHNSKGDNSIIDRKISDSRKASLINESNIQSIGDTSKYREIKNLNGHGNEKIIETQSNSKEFNSLKLSIDRSINRINNEFDLNSKFKTIGFSHEKAGKLNQSRSTIRSKKSIIERMNQIIDSDALKSQKKSVYGTSRSIVEKNLKNSNKNSISIPTRELIENESLNSYVNSGCNTIDSFIKNESNRVSKKSMSERIDKFIQADSINISKMTVAKTIQAISEINVNRIPSPPLSNIKSFLRSQISNKQKHTMESVCIKSEEEIVNSILTKPLFYSENRTPGTEKSPISYTPYKPLPTISPKSLKNSPGESNLNNSRVYSDSKGGFEVNNKPSSSTFKDAARSNSECIESRNDSKACRAGEKMVFGNFPDNENYDLSLNNKVSEITNENDYGAEEETKKSIYSISAKSKVAFERTGSRQSVITSEQVNRQSINNSTRLDSANIISNTMDEGISIRNKDSTNLVTEKSENFKSTTGSSYSKYLPDSSPSGRDSKRSARTSNVFISNKVLDELIEDLKIHSSDLEQIEKNEASRENNSAVRLDTKVPSIRISETSSSKLMKNNEFDNNEAISNTVLNCNIQDFANRHYEDNFEGKSSVESIGKLKKRLEKLELEDKISVQEKNASSLLKNSFAEDIQQSNTFNNESGYPNVPRKLPPIPGSGSIISDIRFSTKPEEPPIHKKLPPLPRKR</sequence>
<name>A0A1R1Y244_9FUNG</name>
<comment type="caution">
    <text evidence="5">The sequence shown here is derived from an EMBL/GenBank/DDBJ whole genome shotgun (WGS) entry which is preliminary data.</text>
</comment>
<dbReference type="EMBL" id="LSSN01001106">
    <property type="protein sequence ID" value="OMJ21012.1"/>
    <property type="molecule type" value="Genomic_DNA"/>
</dbReference>
<feature type="region of interest" description="Disordered" evidence="4">
    <location>
        <begin position="1028"/>
        <end position="1078"/>
    </location>
</feature>
<dbReference type="PROSITE" id="PS50297">
    <property type="entry name" value="ANK_REP_REGION"/>
    <property type="match status" value="1"/>
</dbReference>
<accession>A0A1R1Y244</accession>
<protein>
    <submittedName>
        <fullName evidence="5">Ankyrin repeat domain-containing protein 62</fullName>
    </submittedName>
</protein>
<dbReference type="PROSITE" id="PS50088">
    <property type="entry name" value="ANK_REPEAT"/>
    <property type="match status" value="2"/>
</dbReference>
<evidence type="ECO:0000256" key="2">
    <source>
        <dbReference type="ARBA" id="ARBA00023043"/>
    </source>
</evidence>
<feature type="compositionally biased region" description="Polar residues" evidence="4">
    <location>
        <begin position="690"/>
        <end position="709"/>
    </location>
</feature>
<evidence type="ECO:0000256" key="1">
    <source>
        <dbReference type="ARBA" id="ARBA00022737"/>
    </source>
</evidence>
<feature type="compositionally biased region" description="Basic residues" evidence="4">
    <location>
        <begin position="1068"/>
        <end position="1078"/>
    </location>
</feature>
<feature type="repeat" description="ANK" evidence="3">
    <location>
        <begin position="157"/>
        <end position="189"/>
    </location>
</feature>
<organism evidence="5 6">
    <name type="scientific">Smittium culicis</name>
    <dbReference type="NCBI Taxonomy" id="133412"/>
    <lineage>
        <taxon>Eukaryota</taxon>
        <taxon>Fungi</taxon>
        <taxon>Fungi incertae sedis</taxon>
        <taxon>Zoopagomycota</taxon>
        <taxon>Kickxellomycotina</taxon>
        <taxon>Harpellomycetes</taxon>
        <taxon>Harpellales</taxon>
        <taxon>Legeriomycetaceae</taxon>
        <taxon>Smittium</taxon>
    </lineage>
</organism>
<feature type="repeat" description="ANK" evidence="3">
    <location>
        <begin position="224"/>
        <end position="257"/>
    </location>
</feature>
<dbReference type="OrthoDB" id="370884at2759"/>
<dbReference type="PANTHER" id="PTHR24166">
    <property type="entry name" value="ROLLING PEBBLES, ISOFORM B"/>
    <property type="match status" value="1"/>
</dbReference>
<keyword evidence="2 3" id="KW-0040">ANK repeat</keyword>
<dbReference type="PANTHER" id="PTHR24166:SF30">
    <property type="entry name" value="ANKYRIN REPEAT DOMAIN-CONTAINING PROTEIN 63"/>
    <property type="match status" value="1"/>
</dbReference>
<feature type="compositionally biased region" description="Polar residues" evidence="4">
    <location>
        <begin position="856"/>
        <end position="879"/>
    </location>
</feature>
<evidence type="ECO:0000256" key="4">
    <source>
        <dbReference type="SAM" id="MobiDB-lite"/>
    </source>
</evidence>
<dbReference type="STRING" id="133412.A0A1R1Y244"/>